<reference evidence="3 4" key="1">
    <citation type="submission" date="2014-08" db="EMBL/GenBank/DDBJ databases">
        <authorList>
            <person name="Moulin Lionel"/>
        </authorList>
    </citation>
    <scope>NUCLEOTIDE SEQUENCE [LARGE SCALE GENOMIC DNA]</scope>
</reference>
<proteinExistence type="predicted"/>
<dbReference type="InterPro" id="IPR002925">
    <property type="entry name" value="Dienelactn_hydro"/>
</dbReference>
<dbReference type="Gene3D" id="3.40.50.1820">
    <property type="entry name" value="alpha/beta hydrolase"/>
    <property type="match status" value="1"/>
</dbReference>
<evidence type="ECO:0000313" key="4">
    <source>
        <dbReference type="Proteomes" id="UP000046122"/>
    </source>
</evidence>
<dbReference type="PANTHER" id="PTHR22946">
    <property type="entry name" value="DIENELACTONE HYDROLASE DOMAIN-CONTAINING PROTEIN-RELATED"/>
    <property type="match status" value="1"/>
</dbReference>
<evidence type="ECO:0000259" key="2">
    <source>
        <dbReference type="Pfam" id="PF01738"/>
    </source>
</evidence>
<dbReference type="SUPFAM" id="SSF53474">
    <property type="entry name" value="alpha/beta-Hydrolases"/>
    <property type="match status" value="1"/>
</dbReference>
<name>A0A090GAS2_MESPL</name>
<dbReference type="Pfam" id="PF01738">
    <property type="entry name" value="DLH"/>
    <property type="match status" value="1"/>
</dbReference>
<dbReference type="InterPro" id="IPR050261">
    <property type="entry name" value="FrsA_esterase"/>
</dbReference>
<accession>A0A090GAS2</accession>
<dbReference type="AlphaFoldDB" id="A0A090GAS2"/>
<dbReference type="Proteomes" id="UP000046122">
    <property type="component" value="Unassembled WGS sequence"/>
</dbReference>
<feature type="domain" description="Dienelactone hydrolase" evidence="2">
    <location>
        <begin position="100"/>
        <end position="293"/>
    </location>
</feature>
<dbReference type="EMBL" id="CCNE01000016">
    <property type="protein sequence ID" value="CDX56123.1"/>
    <property type="molecule type" value="Genomic_DNA"/>
</dbReference>
<protein>
    <recommendedName>
        <fullName evidence="2">Dienelactone hydrolase domain-containing protein</fullName>
    </recommendedName>
</protein>
<keyword evidence="1" id="KW-0378">Hydrolase</keyword>
<evidence type="ECO:0000256" key="1">
    <source>
        <dbReference type="ARBA" id="ARBA00022801"/>
    </source>
</evidence>
<dbReference type="InterPro" id="IPR029058">
    <property type="entry name" value="AB_hydrolase_fold"/>
</dbReference>
<evidence type="ECO:0000313" key="3">
    <source>
        <dbReference type="EMBL" id="CDX56123.1"/>
    </source>
</evidence>
<gene>
    <name evidence="3" type="ORF">MPL3365_230050</name>
</gene>
<organism evidence="3 4">
    <name type="scientific">Mesorhizobium plurifarium</name>
    <dbReference type="NCBI Taxonomy" id="69974"/>
    <lineage>
        <taxon>Bacteria</taxon>
        <taxon>Pseudomonadati</taxon>
        <taxon>Pseudomonadota</taxon>
        <taxon>Alphaproteobacteria</taxon>
        <taxon>Hyphomicrobiales</taxon>
        <taxon>Phyllobacteriaceae</taxon>
        <taxon>Mesorhizobium</taxon>
    </lineage>
</organism>
<dbReference type="GO" id="GO:0052689">
    <property type="term" value="F:carboxylic ester hydrolase activity"/>
    <property type="evidence" value="ECO:0007669"/>
    <property type="project" value="UniProtKB-ARBA"/>
</dbReference>
<dbReference type="PANTHER" id="PTHR22946:SF9">
    <property type="entry name" value="POLYKETIDE TRANSFERASE AF380"/>
    <property type="match status" value="1"/>
</dbReference>
<sequence length="301" mass="32048">MSPAIRKLERPQCPVRFCLEGAGSSMLGCLRRDLQPPPLGCLGRCLTGSYAATEVGALCKRSGEADTVSDARCAANRASDQVCSRYTIGLVSDATAGRGAVPAVVLLHGCAGVFQNDREVWPERLSSWGYVVLVVDSFSTRGVHDTCDGLLVDRVYDAYGALDFLSKSRSVDPTRIALMGFSAGGITTLEAAQLGGAERLMDRKFKVAIAYYPICSTANGDMAVPTLIIVGELDDWSPAKKCRDMMAQRGGKGSPVSLKVYQGARHAFDAPEFTTAVEAYGHRVEYDAAAAENLSATSGLF</sequence>